<reference evidence="2 3" key="1">
    <citation type="journal article" date="2023" name="bioRxiv">
        <title>High-quality genome assemblies of four members of thePodospora anserinaspecies complex.</title>
        <authorList>
            <person name="Ament-Velasquez S.L."/>
            <person name="Vogan A.A."/>
            <person name="Wallerman O."/>
            <person name="Hartmann F."/>
            <person name="Gautier V."/>
            <person name="Silar P."/>
            <person name="Giraud T."/>
            <person name="Johannesson H."/>
        </authorList>
    </citation>
    <scope>NUCLEOTIDE SEQUENCE [LARGE SCALE GENOMIC DNA]</scope>
    <source>
        <strain evidence="2 3">CBS 112042</strain>
    </source>
</reference>
<evidence type="ECO:0000259" key="1">
    <source>
        <dbReference type="PROSITE" id="PS50280"/>
    </source>
</evidence>
<keyword evidence="3" id="KW-1185">Reference proteome</keyword>
<dbReference type="PROSITE" id="PS50280">
    <property type="entry name" value="SET"/>
    <property type="match status" value="1"/>
</dbReference>
<gene>
    <name evidence="2" type="ORF">QC761_202130</name>
</gene>
<dbReference type="InterPro" id="IPR050600">
    <property type="entry name" value="SETD3_SETD6_MTase"/>
</dbReference>
<dbReference type="InterPro" id="IPR001214">
    <property type="entry name" value="SET_dom"/>
</dbReference>
<comment type="caution">
    <text evidence="2">The sequence shown here is derived from an EMBL/GenBank/DDBJ whole genome shotgun (WGS) entry which is preliminary data.</text>
</comment>
<dbReference type="GeneID" id="87895424"/>
<dbReference type="CDD" id="cd10527">
    <property type="entry name" value="SET_LSMT"/>
    <property type="match status" value="1"/>
</dbReference>
<dbReference type="RefSeq" id="XP_062734491.1">
    <property type="nucleotide sequence ID" value="XM_062875942.1"/>
</dbReference>
<feature type="domain" description="SET" evidence="1">
    <location>
        <begin position="20"/>
        <end position="255"/>
    </location>
</feature>
<dbReference type="Proteomes" id="UP001322138">
    <property type="component" value="Unassembled WGS sequence"/>
</dbReference>
<sequence>MALPIQDLPAWARLNDVSFDNVEVTTTVDKGYGVVSQKDLAAPEGTVETPQLLAVPHDLILNSLAVEEHAKEDKEFKQLLEAVGHHPPRVNVLLFLLVQLARNSSHAHVGVSNPWTQYLQFLPKTVLLPTVWTEDERPLLKGTSLEVAVGAKLRALDNEFEMIREASSDIPCWNDLLWHSGAVSLKDWVHLDALYRSRCLELPKSGESMVPCIDMINHSSDPSAYYDQNSNYEAVLLLRPGVSMSKGQEVTISYGDTKSAAEMLFSYGFIDPESTSESLVLPLAPFPDDPLAKAKLVAFGKAPKVHVARESGSIRWDSNFAYLKCVNEEDGLDFRILQDNEGNQQLRVFWQDEDVTDQISEFQKLVAQTHPLPEVLRLRVAVSVQENLEIHLEQLKSELPRHDSSTVREECLKHGLLLRQIETSLLEDAIQALEQEKNSLLEAENVVAYLGSMETSNSDLVDEEASNEADDFS</sequence>
<dbReference type="EMBL" id="JAFFGZ010000004">
    <property type="protein sequence ID" value="KAK4645515.1"/>
    <property type="molecule type" value="Genomic_DNA"/>
</dbReference>
<name>A0ABR0FRC1_9PEZI</name>
<dbReference type="PANTHER" id="PTHR13271:SF76">
    <property type="entry name" value="SET DOMAIN-CONTAINING PROTEIN 8"/>
    <property type="match status" value="1"/>
</dbReference>
<dbReference type="Gene3D" id="3.90.1410.10">
    <property type="entry name" value="set domain protein methyltransferase, domain 1"/>
    <property type="match status" value="1"/>
</dbReference>
<dbReference type="SUPFAM" id="SSF82199">
    <property type="entry name" value="SET domain"/>
    <property type="match status" value="1"/>
</dbReference>
<dbReference type="InterPro" id="IPR046341">
    <property type="entry name" value="SET_dom_sf"/>
</dbReference>
<protein>
    <recommendedName>
        <fullName evidence="1">SET domain-containing protein</fullName>
    </recommendedName>
</protein>
<dbReference type="PANTHER" id="PTHR13271">
    <property type="entry name" value="UNCHARACTERIZED PUTATIVE METHYLTRANSFERASE"/>
    <property type="match status" value="1"/>
</dbReference>
<proteinExistence type="predicted"/>
<organism evidence="2 3">
    <name type="scientific">Podospora bellae-mahoneyi</name>
    <dbReference type="NCBI Taxonomy" id="2093777"/>
    <lineage>
        <taxon>Eukaryota</taxon>
        <taxon>Fungi</taxon>
        <taxon>Dikarya</taxon>
        <taxon>Ascomycota</taxon>
        <taxon>Pezizomycotina</taxon>
        <taxon>Sordariomycetes</taxon>
        <taxon>Sordariomycetidae</taxon>
        <taxon>Sordariales</taxon>
        <taxon>Podosporaceae</taxon>
        <taxon>Podospora</taxon>
    </lineage>
</organism>
<accession>A0ABR0FRC1</accession>
<evidence type="ECO:0000313" key="2">
    <source>
        <dbReference type="EMBL" id="KAK4645515.1"/>
    </source>
</evidence>
<evidence type="ECO:0000313" key="3">
    <source>
        <dbReference type="Proteomes" id="UP001322138"/>
    </source>
</evidence>